<keyword evidence="4" id="KW-0645">Protease</keyword>
<keyword evidence="3 8" id="KW-0121">Carboxypeptidase</keyword>
<dbReference type="RefSeq" id="XP_040628716.1">
    <property type="nucleotide sequence ID" value="XM_040776397.1"/>
</dbReference>
<gene>
    <name evidence="8" type="ORF">DACRYDRAFT_79454</name>
</gene>
<accession>M5FZ81</accession>
<dbReference type="PANTHER" id="PTHR11802">
    <property type="entry name" value="SERINE PROTEASE FAMILY S10 SERINE CARBOXYPEPTIDASE"/>
    <property type="match status" value="1"/>
</dbReference>
<evidence type="ECO:0000256" key="5">
    <source>
        <dbReference type="ARBA" id="ARBA00022801"/>
    </source>
</evidence>
<dbReference type="AlphaFoldDB" id="M5FZ81"/>
<dbReference type="Gene3D" id="1.10.287.410">
    <property type="match status" value="1"/>
</dbReference>
<dbReference type="Proteomes" id="UP000030653">
    <property type="component" value="Unassembled WGS sequence"/>
</dbReference>
<keyword evidence="7" id="KW-0732">Signal</keyword>
<evidence type="ECO:0000256" key="4">
    <source>
        <dbReference type="ARBA" id="ARBA00022670"/>
    </source>
</evidence>
<dbReference type="GO" id="GO:0006508">
    <property type="term" value="P:proteolysis"/>
    <property type="evidence" value="ECO:0007669"/>
    <property type="project" value="UniProtKB-KW"/>
</dbReference>
<feature type="signal peptide" evidence="7">
    <location>
        <begin position="1"/>
        <end position="19"/>
    </location>
</feature>
<evidence type="ECO:0000256" key="2">
    <source>
        <dbReference type="ARBA" id="ARBA00012446"/>
    </source>
</evidence>
<dbReference type="EMBL" id="JH795863">
    <property type="protein sequence ID" value="EJU01819.1"/>
    <property type="molecule type" value="Genomic_DNA"/>
</dbReference>
<name>M5FZ81_DACPD</name>
<feature type="chain" id="PRO_5004067389" description="carboxypeptidase C" evidence="7">
    <location>
        <begin position="20"/>
        <end position="488"/>
    </location>
</feature>
<dbReference type="GO" id="GO:0004185">
    <property type="term" value="F:serine-type carboxypeptidase activity"/>
    <property type="evidence" value="ECO:0007669"/>
    <property type="project" value="UniProtKB-EC"/>
</dbReference>
<dbReference type="EC" id="3.4.16.5" evidence="2"/>
<proteinExistence type="inferred from homology"/>
<dbReference type="MEROPS" id="S10.001"/>
<dbReference type="Pfam" id="PF00450">
    <property type="entry name" value="Peptidase_S10"/>
    <property type="match status" value="1"/>
</dbReference>
<evidence type="ECO:0000256" key="7">
    <source>
        <dbReference type="SAM" id="SignalP"/>
    </source>
</evidence>
<dbReference type="PRINTS" id="PR00724">
    <property type="entry name" value="CRBOXYPTASEC"/>
</dbReference>
<dbReference type="InterPro" id="IPR001563">
    <property type="entry name" value="Peptidase_S10"/>
</dbReference>
<dbReference type="InterPro" id="IPR029058">
    <property type="entry name" value="AB_hydrolase_fold"/>
</dbReference>
<evidence type="ECO:0000256" key="6">
    <source>
        <dbReference type="ARBA" id="ARBA00023180"/>
    </source>
</evidence>
<dbReference type="PANTHER" id="PTHR11802:SF113">
    <property type="entry name" value="SERINE CARBOXYPEPTIDASE CTSA-4.1"/>
    <property type="match status" value="1"/>
</dbReference>
<evidence type="ECO:0000313" key="9">
    <source>
        <dbReference type="Proteomes" id="UP000030653"/>
    </source>
</evidence>
<sequence length="488" mass="53819">MNFLSKLVLSLLAFKATQAIQTSFQPIDFPAPERELAHILPGEYTQLSHAAFPGYGVRVKRTEGWCDTGVKVYTGYLDVAQGAKHMWFYFFESRRSPATDDLVMWVTGGPGCSSSMDMLMQIGPCTVDPSGNGTLYNPHGWNAEVNIFYLDSPVNVGFSYSEFGEEVYTTEDAAKDAAAFAFIFTEAFAEFKGRPFHLAGSSYGGRYVPVFASEIWDMNRSAEKRGFTPINLKSIVIGDGITDAKETILAYYDMACTSASVPPVLDISTCVRMRRALPRCRELLTASCELEQSDLACTAATLFCENELSAPYRVTERNPYDLSDNECKGGIHALCYPIFNSISKYLNTPSTRAQLGVDPAVGVFVGCNNTINAGFRERFDSYRPTSFYVSSLLERGVDALIYVGTYDWICNWVGNIRWLEALEWHGQAAFNAEALSTWAGGEWKAAQVEGKTGKLLYATVQGAGHMVAYNKPSAAVAMVNKWIGAREV</sequence>
<keyword evidence="9" id="KW-1185">Reference proteome</keyword>
<keyword evidence="5" id="KW-0378">Hydrolase</keyword>
<dbReference type="GO" id="GO:0000324">
    <property type="term" value="C:fungal-type vacuole"/>
    <property type="evidence" value="ECO:0007669"/>
    <property type="project" value="TreeGrafter"/>
</dbReference>
<dbReference type="OMA" id="IHGPHAN"/>
<dbReference type="HOGENOM" id="CLU_008523_10_4_1"/>
<dbReference type="STRING" id="1858805.M5FZ81"/>
<reference evidence="8 9" key="1">
    <citation type="journal article" date="2012" name="Science">
        <title>The Paleozoic origin of enzymatic lignin decomposition reconstructed from 31 fungal genomes.</title>
        <authorList>
            <person name="Floudas D."/>
            <person name="Binder M."/>
            <person name="Riley R."/>
            <person name="Barry K."/>
            <person name="Blanchette R.A."/>
            <person name="Henrissat B."/>
            <person name="Martinez A.T."/>
            <person name="Otillar R."/>
            <person name="Spatafora J.W."/>
            <person name="Yadav J.S."/>
            <person name="Aerts A."/>
            <person name="Benoit I."/>
            <person name="Boyd A."/>
            <person name="Carlson A."/>
            <person name="Copeland A."/>
            <person name="Coutinho P.M."/>
            <person name="de Vries R.P."/>
            <person name="Ferreira P."/>
            <person name="Findley K."/>
            <person name="Foster B."/>
            <person name="Gaskell J."/>
            <person name="Glotzer D."/>
            <person name="Gorecki P."/>
            <person name="Heitman J."/>
            <person name="Hesse C."/>
            <person name="Hori C."/>
            <person name="Igarashi K."/>
            <person name="Jurgens J.A."/>
            <person name="Kallen N."/>
            <person name="Kersten P."/>
            <person name="Kohler A."/>
            <person name="Kuees U."/>
            <person name="Kumar T.K.A."/>
            <person name="Kuo A."/>
            <person name="LaButti K."/>
            <person name="Larrondo L.F."/>
            <person name="Lindquist E."/>
            <person name="Ling A."/>
            <person name="Lombard V."/>
            <person name="Lucas S."/>
            <person name="Lundell T."/>
            <person name="Martin R."/>
            <person name="McLaughlin D.J."/>
            <person name="Morgenstern I."/>
            <person name="Morin E."/>
            <person name="Murat C."/>
            <person name="Nagy L.G."/>
            <person name="Nolan M."/>
            <person name="Ohm R.A."/>
            <person name="Patyshakuliyeva A."/>
            <person name="Rokas A."/>
            <person name="Ruiz-Duenas F.J."/>
            <person name="Sabat G."/>
            <person name="Salamov A."/>
            <person name="Samejima M."/>
            <person name="Schmutz J."/>
            <person name="Slot J.C."/>
            <person name="St John F."/>
            <person name="Stenlid J."/>
            <person name="Sun H."/>
            <person name="Sun S."/>
            <person name="Syed K."/>
            <person name="Tsang A."/>
            <person name="Wiebenga A."/>
            <person name="Young D."/>
            <person name="Pisabarro A."/>
            <person name="Eastwood D.C."/>
            <person name="Martin F."/>
            <person name="Cullen D."/>
            <person name="Grigoriev I.V."/>
            <person name="Hibbett D.S."/>
        </authorList>
    </citation>
    <scope>NUCLEOTIDE SEQUENCE [LARGE SCALE GENOMIC DNA]</scope>
    <source>
        <strain evidence="8 9">DJM-731 SS1</strain>
    </source>
</reference>
<comment type="similarity">
    <text evidence="1">Belongs to the peptidase S10 family.</text>
</comment>
<evidence type="ECO:0000256" key="1">
    <source>
        <dbReference type="ARBA" id="ARBA00009431"/>
    </source>
</evidence>
<organism evidence="8 9">
    <name type="scientific">Dacryopinax primogenitus (strain DJM 731)</name>
    <name type="common">Brown rot fungus</name>
    <dbReference type="NCBI Taxonomy" id="1858805"/>
    <lineage>
        <taxon>Eukaryota</taxon>
        <taxon>Fungi</taxon>
        <taxon>Dikarya</taxon>
        <taxon>Basidiomycota</taxon>
        <taxon>Agaricomycotina</taxon>
        <taxon>Dacrymycetes</taxon>
        <taxon>Dacrymycetales</taxon>
        <taxon>Dacrymycetaceae</taxon>
        <taxon>Dacryopinax</taxon>
    </lineage>
</organism>
<protein>
    <recommendedName>
        <fullName evidence="2">carboxypeptidase C</fullName>
        <ecNumber evidence="2">3.4.16.5</ecNumber>
    </recommendedName>
</protein>
<evidence type="ECO:0000313" key="8">
    <source>
        <dbReference type="EMBL" id="EJU01819.1"/>
    </source>
</evidence>
<evidence type="ECO:0000256" key="3">
    <source>
        <dbReference type="ARBA" id="ARBA00022645"/>
    </source>
</evidence>
<dbReference type="GeneID" id="63691459"/>
<dbReference type="Gene3D" id="3.40.50.1820">
    <property type="entry name" value="alpha/beta hydrolase"/>
    <property type="match status" value="1"/>
</dbReference>
<dbReference type="SUPFAM" id="SSF53474">
    <property type="entry name" value="alpha/beta-Hydrolases"/>
    <property type="match status" value="1"/>
</dbReference>
<keyword evidence="6" id="KW-0325">Glycoprotein</keyword>
<dbReference type="OrthoDB" id="443318at2759"/>